<dbReference type="EMBL" id="RWGY01000013">
    <property type="protein sequence ID" value="TVU25517.1"/>
    <property type="molecule type" value="Genomic_DNA"/>
</dbReference>
<evidence type="ECO:0000313" key="3">
    <source>
        <dbReference type="EMBL" id="TVU25517.1"/>
    </source>
</evidence>
<name>A0A5J9UQM2_9POAL</name>
<dbReference type="Pfam" id="PF01419">
    <property type="entry name" value="Jacalin"/>
    <property type="match status" value="1"/>
</dbReference>
<evidence type="ECO:0000313" key="4">
    <source>
        <dbReference type="Proteomes" id="UP000324897"/>
    </source>
</evidence>
<feature type="non-terminal residue" evidence="3">
    <location>
        <position position="1"/>
    </location>
</feature>
<dbReference type="AlphaFoldDB" id="A0A5J9UQM2"/>
<dbReference type="InterPro" id="IPR001229">
    <property type="entry name" value="Jacalin-like_lectin_dom"/>
</dbReference>
<keyword evidence="1" id="KW-0430">Lectin</keyword>
<dbReference type="GO" id="GO:0030246">
    <property type="term" value="F:carbohydrate binding"/>
    <property type="evidence" value="ECO:0007669"/>
    <property type="project" value="UniProtKB-KW"/>
</dbReference>
<evidence type="ECO:0000256" key="1">
    <source>
        <dbReference type="ARBA" id="ARBA00022734"/>
    </source>
</evidence>
<dbReference type="InterPro" id="IPR036404">
    <property type="entry name" value="Jacalin-like_lectin_dom_sf"/>
</dbReference>
<proteinExistence type="predicted"/>
<dbReference type="SUPFAM" id="SSF51101">
    <property type="entry name" value="Mannose-binding lectins"/>
    <property type="match status" value="1"/>
</dbReference>
<sequence>MLLTRLNLRTLTKPARNAVLVHGAVLVVSVTRSIGLASHELVHEVSGTYDFVGGVQVINSFKLVTNLRTWGPMGVASGTTFCTTAPTDTSIVGFYARSGTFLDAIGVYCL</sequence>
<dbReference type="OrthoDB" id="654502at2759"/>
<dbReference type="PANTHER" id="PTHR46506">
    <property type="entry name" value="OS05G0143600 PROTEIN"/>
    <property type="match status" value="1"/>
</dbReference>
<organism evidence="3 4">
    <name type="scientific">Eragrostis curvula</name>
    <name type="common">weeping love grass</name>
    <dbReference type="NCBI Taxonomy" id="38414"/>
    <lineage>
        <taxon>Eukaryota</taxon>
        <taxon>Viridiplantae</taxon>
        <taxon>Streptophyta</taxon>
        <taxon>Embryophyta</taxon>
        <taxon>Tracheophyta</taxon>
        <taxon>Spermatophyta</taxon>
        <taxon>Magnoliopsida</taxon>
        <taxon>Liliopsida</taxon>
        <taxon>Poales</taxon>
        <taxon>Poaceae</taxon>
        <taxon>PACMAD clade</taxon>
        <taxon>Chloridoideae</taxon>
        <taxon>Eragrostideae</taxon>
        <taxon>Eragrostidinae</taxon>
        <taxon>Eragrostis</taxon>
    </lineage>
</organism>
<evidence type="ECO:0000259" key="2">
    <source>
        <dbReference type="PROSITE" id="PS51752"/>
    </source>
</evidence>
<dbReference type="Proteomes" id="UP000324897">
    <property type="component" value="Chromosome 2"/>
</dbReference>
<dbReference type="PROSITE" id="PS51752">
    <property type="entry name" value="JACALIN_LECTIN"/>
    <property type="match status" value="1"/>
</dbReference>
<dbReference type="Gramene" id="TVU25517">
    <property type="protein sequence ID" value="TVU25517"/>
    <property type="gene ID" value="EJB05_28016"/>
</dbReference>
<comment type="caution">
    <text evidence="3">The sequence shown here is derived from an EMBL/GenBank/DDBJ whole genome shotgun (WGS) entry which is preliminary data.</text>
</comment>
<gene>
    <name evidence="3" type="ORF">EJB05_28016</name>
</gene>
<dbReference type="Gene3D" id="2.100.10.30">
    <property type="entry name" value="Jacalin-like lectin domain"/>
    <property type="match status" value="1"/>
</dbReference>
<protein>
    <recommendedName>
        <fullName evidence="2">Jacalin-type lectin domain-containing protein</fullName>
    </recommendedName>
</protein>
<accession>A0A5J9UQM2</accession>
<feature type="domain" description="Jacalin-type lectin" evidence="2">
    <location>
        <begin position="1"/>
        <end position="110"/>
    </location>
</feature>
<reference evidence="3 4" key="1">
    <citation type="journal article" date="2019" name="Sci. Rep.">
        <title>A high-quality genome of Eragrostis curvula grass provides insights into Poaceae evolution and supports new strategies to enhance forage quality.</title>
        <authorList>
            <person name="Carballo J."/>
            <person name="Santos B.A.C.M."/>
            <person name="Zappacosta D."/>
            <person name="Garbus I."/>
            <person name="Selva J.P."/>
            <person name="Gallo C.A."/>
            <person name="Diaz A."/>
            <person name="Albertini E."/>
            <person name="Caccamo M."/>
            <person name="Echenique V."/>
        </authorList>
    </citation>
    <scope>NUCLEOTIDE SEQUENCE [LARGE SCALE GENOMIC DNA]</scope>
    <source>
        <strain evidence="4">cv. Victoria</strain>
        <tissue evidence="3">Leaf</tissue>
    </source>
</reference>
<keyword evidence="4" id="KW-1185">Reference proteome</keyword>